<protein>
    <submittedName>
        <fullName evidence="4">Putative acetyltransferase</fullName>
    </submittedName>
</protein>
<dbReference type="Proteomes" id="UP000295499">
    <property type="component" value="Unassembled WGS sequence"/>
</dbReference>
<dbReference type="Gene3D" id="3.40.630.30">
    <property type="match status" value="1"/>
</dbReference>
<dbReference type="EMBL" id="SNWM01000004">
    <property type="protein sequence ID" value="TDO20878.1"/>
    <property type="molecule type" value="Genomic_DNA"/>
</dbReference>
<accession>A0A4R6IGL8</accession>
<dbReference type="AlphaFoldDB" id="A0A4R6IGL8"/>
<dbReference type="InterPro" id="IPR016181">
    <property type="entry name" value="Acyl_CoA_acyltransferase"/>
</dbReference>
<sequence>MRTNIDAQPIDKSPIILAAEASDYDELINLWEESVVATHGFLSQSEIQDYKLLIYDYYFDAQNLYYIRDEYQIHGFIGLNGNFIQMLFIRPMFIGQGIGKALIHFAIDKHGANNVDVNEQNIPAVNFYQHLGFEVTERFDKDAAGKPHPILSMKLRHVIN</sequence>
<evidence type="ECO:0000256" key="2">
    <source>
        <dbReference type="ARBA" id="ARBA00023315"/>
    </source>
</evidence>
<feature type="domain" description="N-acetyltransferase" evidence="3">
    <location>
        <begin position="14"/>
        <end position="156"/>
    </location>
</feature>
<keyword evidence="1 4" id="KW-0808">Transferase</keyword>
<keyword evidence="2" id="KW-0012">Acyltransferase</keyword>
<evidence type="ECO:0000313" key="4">
    <source>
        <dbReference type="EMBL" id="TDO20878.1"/>
    </source>
</evidence>
<dbReference type="CDD" id="cd04301">
    <property type="entry name" value="NAT_SF"/>
    <property type="match status" value="1"/>
</dbReference>
<organism evidence="4 5">
    <name type="scientific">Pedobacter duraquae</name>
    <dbReference type="NCBI Taxonomy" id="425511"/>
    <lineage>
        <taxon>Bacteria</taxon>
        <taxon>Pseudomonadati</taxon>
        <taxon>Bacteroidota</taxon>
        <taxon>Sphingobacteriia</taxon>
        <taxon>Sphingobacteriales</taxon>
        <taxon>Sphingobacteriaceae</taxon>
        <taxon>Pedobacter</taxon>
    </lineage>
</organism>
<dbReference type="Pfam" id="PF13673">
    <property type="entry name" value="Acetyltransf_10"/>
    <property type="match status" value="1"/>
</dbReference>
<dbReference type="OrthoDB" id="9789605at2"/>
<dbReference type="PANTHER" id="PTHR43800">
    <property type="entry name" value="PEPTIDYL-LYSINE N-ACETYLTRANSFERASE YJAB"/>
    <property type="match status" value="1"/>
</dbReference>
<dbReference type="SUPFAM" id="SSF55729">
    <property type="entry name" value="Acyl-CoA N-acyltransferases (Nat)"/>
    <property type="match status" value="1"/>
</dbReference>
<name>A0A4R6IGL8_9SPHI</name>
<dbReference type="InterPro" id="IPR000182">
    <property type="entry name" value="GNAT_dom"/>
</dbReference>
<keyword evidence="5" id="KW-1185">Reference proteome</keyword>
<dbReference type="PROSITE" id="PS51186">
    <property type="entry name" value="GNAT"/>
    <property type="match status" value="1"/>
</dbReference>
<evidence type="ECO:0000313" key="5">
    <source>
        <dbReference type="Proteomes" id="UP000295499"/>
    </source>
</evidence>
<evidence type="ECO:0000256" key="1">
    <source>
        <dbReference type="ARBA" id="ARBA00022679"/>
    </source>
</evidence>
<dbReference type="GO" id="GO:0016747">
    <property type="term" value="F:acyltransferase activity, transferring groups other than amino-acyl groups"/>
    <property type="evidence" value="ECO:0007669"/>
    <property type="project" value="InterPro"/>
</dbReference>
<proteinExistence type="predicted"/>
<dbReference type="RefSeq" id="WP_133557726.1">
    <property type="nucleotide sequence ID" value="NZ_SNWM01000004.1"/>
</dbReference>
<gene>
    <name evidence="4" type="ORF">CLV32_3513</name>
</gene>
<evidence type="ECO:0000259" key="3">
    <source>
        <dbReference type="PROSITE" id="PS51186"/>
    </source>
</evidence>
<comment type="caution">
    <text evidence="4">The sequence shown here is derived from an EMBL/GenBank/DDBJ whole genome shotgun (WGS) entry which is preliminary data.</text>
</comment>
<dbReference type="PANTHER" id="PTHR43800:SF1">
    <property type="entry name" value="PEPTIDYL-LYSINE N-ACETYLTRANSFERASE YJAB"/>
    <property type="match status" value="1"/>
</dbReference>
<reference evidence="4 5" key="1">
    <citation type="submission" date="2019-03" db="EMBL/GenBank/DDBJ databases">
        <title>Genomic Encyclopedia of Archaeal and Bacterial Type Strains, Phase II (KMG-II): from individual species to whole genera.</title>
        <authorList>
            <person name="Goeker M."/>
        </authorList>
    </citation>
    <scope>NUCLEOTIDE SEQUENCE [LARGE SCALE GENOMIC DNA]</scope>
    <source>
        <strain evidence="4 5">DSM 19034</strain>
    </source>
</reference>